<protein>
    <submittedName>
        <fullName evidence="1">Sporulation protein</fullName>
    </submittedName>
</protein>
<organism evidence="1 2">
    <name type="scientific">Saccharopolyspora cebuensis</name>
    <dbReference type="NCBI Taxonomy" id="418759"/>
    <lineage>
        <taxon>Bacteria</taxon>
        <taxon>Bacillati</taxon>
        <taxon>Actinomycetota</taxon>
        <taxon>Actinomycetes</taxon>
        <taxon>Pseudonocardiales</taxon>
        <taxon>Pseudonocardiaceae</taxon>
        <taxon>Saccharopolyspora</taxon>
    </lineage>
</organism>
<evidence type="ECO:0000313" key="2">
    <source>
        <dbReference type="Proteomes" id="UP001564626"/>
    </source>
</evidence>
<evidence type="ECO:0000313" key="1">
    <source>
        <dbReference type="EMBL" id="MEY8041452.1"/>
    </source>
</evidence>
<reference evidence="1 2" key="1">
    <citation type="submission" date="2024-08" db="EMBL/GenBank/DDBJ databases">
        <title>Genome mining of Saccharopolyspora cebuensis PGLac3 from Nigerian medicinal plant.</title>
        <authorList>
            <person name="Ezeobiora C.E."/>
            <person name="Igbokwe N.H."/>
            <person name="Amin D.H."/>
            <person name="Mendie U.E."/>
        </authorList>
    </citation>
    <scope>NUCLEOTIDE SEQUENCE [LARGE SCALE GENOMIC DNA]</scope>
    <source>
        <strain evidence="1 2">PGLac3</strain>
    </source>
</reference>
<sequence>MVFKKLLGALGIGGPSVDTVLHQDHVRPGGTVTGEVRIEGGSQDVVIERVALGLVTRVETEHGDREGSAGVEFHQVDVSGRLELAASESRVLPFELAVPWETPVTAVFGQPMPGMTLGVRTELAVAKAVDKGDLDPLLVEPLPAQQRVLDAFGELGFQFKGADLEHGVLHGVAQRLPFFQEIEFFPPEQHAGRINEVELTFVAGAEGLTVVLEADKRGGFLSSGQDVFGRYEFSHQDALEADWTRLVADWLEQVAQRRGGMFGGHDGHHDHHGHDGHRGPGMGGVVAGAALGAGAGIVGGMLIGEAVEEVFEGEEDEG</sequence>
<dbReference type="RefSeq" id="WP_369775095.1">
    <property type="nucleotide sequence ID" value="NZ_JBGEHV010000036.1"/>
</dbReference>
<dbReference type="InterPro" id="IPR009776">
    <property type="entry name" value="Spore_0_M"/>
</dbReference>
<keyword evidence="2" id="KW-1185">Reference proteome</keyword>
<name>A0ABV4CNB4_9PSEU</name>
<dbReference type="Pfam" id="PF07070">
    <property type="entry name" value="Spo0M"/>
    <property type="match status" value="1"/>
</dbReference>
<dbReference type="PANTHER" id="PTHR40053:SF1">
    <property type="entry name" value="SPORULATION-CONTROL PROTEIN SPO0M"/>
    <property type="match status" value="1"/>
</dbReference>
<dbReference type="Proteomes" id="UP001564626">
    <property type="component" value="Unassembled WGS sequence"/>
</dbReference>
<gene>
    <name evidence="1" type="ORF">AB8O55_18770</name>
</gene>
<accession>A0ABV4CNB4</accession>
<dbReference type="EMBL" id="JBGEHV010000036">
    <property type="protein sequence ID" value="MEY8041452.1"/>
    <property type="molecule type" value="Genomic_DNA"/>
</dbReference>
<comment type="caution">
    <text evidence="1">The sequence shown here is derived from an EMBL/GenBank/DDBJ whole genome shotgun (WGS) entry which is preliminary data.</text>
</comment>
<proteinExistence type="predicted"/>
<dbReference type="PANTHER" id="PTHR40053">
    <property type="entry name" value="SPORULATION-CONTROL PROTEIN SPO0M"/>
    <property type="match status" value="1"/>
</dbReference>